<gene>
    <name evidence="2" type="ORF">CR513_09850</name>
</gene>
<feature type="non-terminal residue" evidence="2">
    <location>
        <position position="1"/>
    </location>
</feature>
<name>A0A371HTX2_MUCPR</name>
<sequence length="164" mass="19107">MKAFPFPWMELLRSVLFNTWSDMKRMFLKKFFLASRTVTIKKEIYGIRQHSEETLHKYWKRFNKLCVTCLHHQISEQLLIQYSYEDLMMMDRNMIDAASGGALMDKTLAVARHLISNMASNTQQFGTRGVTTSRMVNKVGVIDNLRLENQLTELISLVRQLAVG</sequence>
<dbReference type="PANTHER" id="PTHR33223:SF3">
    <property type="match status" value="1"/>
</dbReference>
<protein>
    <recommendedName>
        <fullName evidence="1">Retrotransposon gag domain-containing protein</fullName>
    </recommendedName>
</protein>
<proteinExistence type="predicted"/>
<evidence type="ECO:0000313" key="2">
    <source>
        <dbReference type="EMBL" id="RDY06207.1"/>
    </source>
</evidence>
<keyword evidence="3" id="KW-1185">Reference proteome</keyword>
<organism evidence="2 3">
    <name type="scientific">Mucuna pruriens</name>
    <name type="common">Velvet bean</name>
    <name type="synonym">Dolichos pruriens</name>
    <dbReference type="NCBI Taxonomy" id="157652"/>
    <lineage>
        <taxon>Eukaryota</taxon>
        <taxon>Viridiplantae</taxon>
        <taxon>Streptophyta</taxon>
        <taxon>Embryophyta</taxon>
        <taxon>Tracheophyta</taxon>
        <taxon>Spermatophyta</taxon>
        <taxon>Magnoliopsida</taxon>
        <taxon>eudicotyledons</taxon>
        <taxon>Gunneridae</taxon>
        <taxon>Pentapetalae</taxon>
        <taxon>rosids</taxon>
        <taxon>fabids</taxon>
        <taxon>Fabales</taxon>
        <taxon>Fabaceae</taxon>
        <taxon>Papilionoideae</taxon>
        <taxon>50 kb inversion clade</taxon>
        <taxon>NPAAA clade</taxon>
        <taxon>indigoferoid/millettioid clade</taxon>
        <taxon>Phaseoleae</taxon>
        <taxon>Mucuna</taxon>
    </lineage>
</organism>
<accession>A0A371HTX2</accession>
<reference evidence="2" key="1">
    <citation type="submission" date="2018-05" db="EMBL/GenBank/DDBJ databases">
        <title>Draft genome of Mucuna pruriens seed.</title>
        <authorList>
            <person name="Nnadi N.E."/>
            <person name="Vos R."/>
            <person name="Hasami M.H."/>
            <person name="Devisetty U.K."/>
            <person name="Aguiy J.C."/>
        </authorList>
    </citation>
    <scope>NUCLEOTIDE SEQUENCE [LARGE SCALE GENOMIC DNA]</scope>
    <source>
        <strain evidence="2">JCA_2017</strain>
    </source>
</reference>
<dbReference type="InterPro" id="IPR005162">
    <property type="entry name" value="Retrotrans_gag_dom"/>
</dbReference>
<dbReference type="AlphaFoldDB" id="A0A371HTX2"/>
<comment type="caution">
    <text evidence="2">The sequence shown here is derived from an EMBL/GenBank/DDBJ whole genome shotgun (WGS) entry which is preliminary data.</text>
</comment>
<evidence type="ECO:0000313" key="3">
    <source>
        <dbReference type="Proteomes" id="UP000257109"/>
    </source>
</evidence>
<dbReference type="OrthoDB" id="1689420at2759"/>
<feature type="domain" description="Retrotransposon gag" evidence="1">
    <location>
        <begin position="17"/>
        <end position="81"/>
    </location>
</feature>
<dbReference type="PANTHER" id="PTHR33223">
    <property type="entry name" value="CCHC-TYPE DOMAIN-CONTAINING PROTEIN"/>
    <property type="match status" value="1"/>
</dbReference>
<dbReference type="Proteomes" id="UP000257109">
    <property type="component" value="Unassembled WGS sequence"/>
</dbReference>
<dbReference type="EMBL" id="QJKJ01001727">
    <property type="protein sequence ID" value="RDY06207.1"/>
    <property type="molecule type" value="Genomic_DNA"/>
</dbReference>
<dbReference type="Pfam" id="PF03732">
    <property type="entry name" value="Retrotrans_gag"/>
    <property type="match status" value="1"/>
</dbReference>
<evidence type="ECO:0000259" key="1">
    <source>
        <dbReference type="Pfam" id="PF03732"/>
    </source>
</evidence>